<dbReference type="SUPFAM" id="SSF64182">
    <property type="entry name" value="DHH phosphoesterases"/>
    <property type="match status" value="1"/>
</dbReference>
<sequence>MEITQQILEKIKAYQKIMIHRHQSPDPDALGSQGGLAEILRTTFPEKEIYVIGGSVNDLDYLITMDQVEDEMYQGALVISTDTANAPRISGDQYNLGDYLLKIDHHPNDEPYGDLSWINTEASSTSEMIYDFYEAHQEELTMTPEAARLLYAGIVGDTGRFMYPATTSHTLYVASKLREFPFDAAKLNRQIDEITVKIARLSGYVTENIQVDEKGAAMVLLTQEVLDKFDVVDSETPAIISVPGRIKDINAWGIFVAQPNGTYRVRLRSKGPVINTIAKRHHGGGHPLASGANAQDLEEVAEIYKEIQAVVNQSGEKGV</sequence>
<dbReference type="InterPro" id="IPR051319">
    <property type="entry name" value="Oligoribo/pAp-PDE_c-di-AMP_PDE"/>
</dbReference>
<gene>
    <name evidence="3" type="ORF">G7082_03420</name>
</gene>
<name>A0A6G8ARG5_9ENTE</name>
<reference evidence="3 4" key="1">
    <citation type="submission" date="2020-03" db="EMBL/GenBank/DDBJ databases">
        <title>Vagococcus sp. nov., isolated from beetles.</title>
        <authorList>
            <person name="Hyun D.-W."/>
            <person name="Bae J.-W."/>
        </authorList>
    </citation>
    <scope>NUCLEOTIDE SEQUENCE [LARGE SCALE GENOMIC DNA]</scope>
    <source>
        <strain evidence="3 4">HDW17B</strain>
    </source>
</reference>
<dbReference type="Pfam" id="PF02272">
    <property type="entry name" value="DHHA1"/>
    <property type="match status" value="1"/>
</dbReference>
<dbReference type="Gene3D" id="3.10.310.30">
    <property type="match status" value="1"/>
</dbReference>
<keyword evidence="4" id="KW-1185">Reference proteome</keyword>
<dbReference type="RefSeq" id="WP_166033826.1">
    <property type="nucleotide sequence ID" value="NZ_CP049887.1"/>
</dbReference>
<protein>
    <submittedName>
        <fullName evidence="3">Bifunctional oligoribonuclease/PAP phosphatase NrnA</fullName>
    </submittedName>
</protein>
<organism evidence="3 4">
    <name type="scientific">Vagococcus hydrophili</name>
    <dbReference type="NCBI Taxonomy" id="2714947"/>
    <lineage>
        <taxon>Bacteria</taxon>
        <taxon>Bacillati</taxon>
        <taxon>Bacillota</taxon>
        <taxon>Bacilli</taxon>
        <taxon>Lactobacillales</taxon>
        <taxon>Enterococcaceae</taxon>
        <taxon>Vagococcus</taxon>
    </lineage>
</organism>
<evidence type="ECO:0000313" key="3">
    <source>
        <dbReference type="EMBL" id="QIL47654.1"/>
    </source>
</evidence>
<dbReference type="Pfam" id="PF01368">
    <property type="entry name" value="DHH"/>
    <property type="match status" value="1"/>
</dbReference>
<dbReference type="PANTHER" id="PTHR47618:SF1">
    <property type="entry name" value="BIFUNCTIONAL OLIGORIBONUCLEASE AND PAP PHOSPHATASE NRNA"/>
    <property type="match status" value="1"/>
</dbReference>
<evidence type="ECO:0000259" key="1">
    <source>
        <dbReference type="Pfam" id="PF01368"/>
    </source>
</evidence>
<dbReference type="AlphaFoldDB" id="A0A6G8ARG5"/>
<dbReference type="InterPro" id="IPR001667">
    <property type="entry name" value="DDH_dom"/>
</dbReference>
<dbReference type="Gene3D" id="3.90.1640.10">
    <property type="entry name" value="inorganic pyrophosphatase (n-terminal core)"/>
    <property type="match status" value="1"/>
</dbReference>
<evidence type="ECO:0000313" key="4">
    <source>
        <dbReference type="Proteomes" id="UP000501747"/>
    </source>
</evidence>
<accession>A0A6G8ARG5</accession>
<dbReference type="GO" id="GO:0003676">
    <property type="term" value="F:nucleic acid binding"/>
    <property type="evidence" value="ECO:0007669"/>
    <property type="project" value="InterPro"/>
</dbReference>
<feature type="domain" description="DDH" evidence="1">
    <location>
        <begin position="16"/>
        <end position="154"/>
    </location>
</feature>
<dbReference type="InterPro" id="IPR003156">
    <property type="entry name" value="DHHA1_dom"/>
</dbReference>
<evidence type="ECO:0000259" key="2">
    <source>
        <dbReference type="Pfam" id="PF02272"/>
    </source>
</evidence>
<feature type="domain" description="DHHA1" evidence="2">
    <location>
        <begin position="234"/>
        <end position="312"/>
    </location>
</feature>
<dbReference type="KEGG" id="vhy:G7082_03420"/>
<dbReference type="InterPro" id="IPR038763">
    <property type="entry name" value="DHH_sf"/>
</dbReference>
<dbReference type="PANTHER" id="PTHR47618">
    <property type="entry name" value="BIFUNCTIONAL OLIGORIBONUCLEASE AND PAP PHOSPHATASE NRNA"/>
    <property type="match status" value="1"/>
</dbReference>
<dbReference type="Proteomes" id="UP000501747">
    <property type="component" value="Chromosome"/>
</dbReference>
<dbReference type="EMBL" id="CP049887">
    <property type="protein sequence ID" value="QIL47654.1"/>
    <property type="molecule type" value="Genomic_DNA"/>
</dbReference>
<proteinExistence type="predicted"/>